<dbReference type="Pfam" id="PF12804">
    <property type="entry name" value="NTP_transf_3"/>
    <property type="match status" value="1"/>
</dbReference>
<feature type="domain" description="MobA-like NTP transferase" evidence="2">
    <location>
        <begin position="2"/>
        <end position="69"/>
    </location>
</feature>
<reference evidence="3 4" key="1">
    <citation type="journal article" date="2016" name="Nat. Commun.">
        <title>Thousands of microbial genomes shed light on interconnected biogeochemical processes in an aquifer system.</title>
        <authorList>
            <person name="Anantharaman K."/>
            <person name="Brown C.T."/>
            <person name="Hug L.A."/>
            <person name="Sharon I."/>
            <person name="Castelle C.J."/>
            <person name="Probst A.J."/>
            <person name="Thomas B.C."/>
            <person name="Singh A."/>
            <person name="Wilkins M.J."/>
            <person name="Karaoz U."/>
            <person name="Brodie E.L."/>
            <person name="Williams K.H."/>
            <person name="Hubbard S.S."/>
            <person name="Banfield J.F."/>
        </authorList>
    </citation>
    <scope>NUCLEOTIDE SEQUENCE [LARGE SCALE GENOMIC DNA]</scope>
</reference>
<dbReference type="AlphaFoldDB" id="A0A1F6T376"/>
<dbReference type="EMBL" id="MFSQ01000094">
    <property type="protein sequence ID" value="OGI39601.1"/>
    <property type="molecule type" value="Genomic_DNA"/>
</dbReference>
<evidence type="ECO:0000313" key="4">
    <source>
        <dbReference type="Proteomes" id="UP000178379"/>
    </source>
</evidence>
<dbReference type="Gene3D" id="3.90.550.10">
    <property type="entry name" value="Spore Coat Polysaccharide Biosynthesis Protein SpsA, Chain A"/>
    <property type="match status" value="1"/>
</dbReference>
<proteinExistence type="predicted"/>
<keyword evidence="1" id="KW-0460">Magnesium</keyword>
<gene>
    <name evidence="3" type="ORF">A2140_06825</name>
</gene>
<dbReference type="InterPro" id="IPR029044">
    <property type="entry name" value="Nucleotide-diphossugar_trans"/>
</dbReference>
<evidence type="ECO:0000259" key="2">
    <source>
        <dbReference type="Pfam" id="PF12804"/>
    </source>
</evidence>
<protein>
    <recommendedName>
        <fullName evidence="2">MobA-like NTP transferase domain-containing protein</fullName>
    </recommendedName>
</protein>
<dbReference type="STRING" id="1817756.A2140_06825"/>
<dbReference type="Proteomes" id="UP000178379">
    <property type="component" value="Unassembled WGS sequence"/>
</dbReference>
<evidence type="ECO:0000256" key="1">
    <source>
        <dbReference type="ARBA" id="ARBA00022842"/>
    </source>
</evidence>
<name>A0A1F6T376_9PROT</name>
<comment type="caution">
    <text evidence="3">The sequence shown here is derived from an EMBL/GenBank/DDBJ whole genome shotgun (WGS) entry which is preliminary data.</text>
</comment>
<evidence type="ECO:0000313" key="3">
    <source>
        <dbReference type="EMBL" id="OGI39601.1"/>
    </source>
</evidence>
<accession>A0A1F6T376</accession>
<sequence>MVTVAVDLPFLPRDLVANLARHWDGRRCRYASCDGQHRLAILWPPGMAGALEDWLNAGHASVHGFLAAHGDPLPFPAADCDALDINLNTPEAFRDAEKHPR</sequence>
<organism evidence="3 4">
    <name type="scientific">Candidatus Muproteobacteria bacterium RBG_16_62_13</name>
    <dbReference type="NCBI Taxonomy" id="1817756"/>
    <lineage>
        <taxon>Bacteria</taxon>
        <taxon>Pseudomonadati</taxon>
        <taxon>Pseudomonadota</taxon>
        <taxon>Candidatus Muproteobacteria</taxon>
    </lineage>
</organism>
<dbReference type="GO" id="GO:0016779">
    <property type="term" value="F:nucleotidyltransferase activity"/>
    <property type="evidence" value="ECO:0007669"/>
    <property type="project" value="UniProtKB-ARBA"/>
</dbReference>
<dbReference type="InterPro" id="IPR025877">
    <property type="entry name" value="MobA-like_NTP_Trfase"/>
</dbReference>